<dbReference type="Gene3D" id="3.30.70.3000">
    <property type="match status" value="3"/>
</dbReference>
<feature type="domain" description="Thg1 C-terminal" evidence="17">
    <location>
        <begin position="378"/>
        <end position="483"/>
    </location>
</feature>
<dbReference type="STRING" id="56857.A0A200R393"/>
<dbReference type="EC" id="2.7.7.79" evidence="5"/>
<dbReference type="GO" id="GO:0008193">
    <property type="term" value="F:tRNA guanylyltransferase activity"/>
    <property type="evidence" value="ECO:0007669"/>
    <property type="project" value="UniProtKB-EC"/>
</dbReference>
<feature type="transmembrane region" description="Helical" evidence="15">
    <location>
        <begin position="329"/>
        <end position="348"/>
    </location>
</feature>
<evidence type="ECO:0000256" key="5">
    <source>
        <dbReference type="ARBA" id="ARBA00012511"/>
    </source>
</evidence>
<evidence type="ECO:0000256" key="2">
    <source>
        <dbReference type="ARBA" id="ARBA00002939"/>
    </source>
</evidence>
<evidence type="ECO:0000256" key="9">
    <source>
        <dbReference type="ARBA" id="ARBA00022723"/>
    </source>
</evidence>
<evidence type="ECO:0000256" key="8">
    <source>
        <dbReference type="ARBA" id="ARBA00022695"/>
    </source>
</evidence>
<evidence type="ECO:0000313" key="18">
    <source>
        <dbReference type="EMBL" id="OVA17181.1"/>
    </source>
</evidence>
<evidence type="ECO:0000256" key="11">
    <source>
        <dbReference type="ARBA" id="ARBA00022842"/>
    </source>
</evidence>
<comment type="subcellular location">
    <subcellularLocation>
        <location evidence="3">Nucleus</location>
    </subcellularLocation>
</comment>
<name>A0A200R393_MACCD</name>
<dbReference type="AlphaFoldDB" id="A0A200R393"/>
<dbReference type="GO" id="GO:0000287">
    <property type="term" value="F:magnesium ion binding"/>
    <property type="evidence" value="ECO:0007669"/>
    <property type="project" value="InterPro"/>
</dbReference>
<evidence type="ECO:0000256" key="4">
    <source>
        <dbReference type="ARBA" id="ARBA00010113"/>
    </source>
</evidence>
<dbReference type="GO" id="GO:0005654">
    <property type="term" value="C:nucleoplasm"/>
    <property type="evidence" value="ECO:0007669"/>
    <property type="project" value="UniProtKB-ARBA"/>
</dbReference>
<dbReference type="InterPro" id="IPR025845">
    <property type="entry name" value="Thg1_C_dom"/>
</dbReference>
<feature type="domain" description="tRNAHis guanylyltransferase catalytic" evidence="16">
    <location>
        <begin position="531"/>
        <end position="661"/>
    </location>
</feature>
<evidence type="ECO:0000256" key="12">
    <source>
        <dbReference type="ARBA" id="ARBA00023134"/>
    </source>
</evidence>
<dbReference type="InterPro" id="IPR024956">
    <property type="entry name" value="tRNAHis_GuaTrfase_cat"/>
</dbReference>
<dbReference type="FunFam" id="3.30.70.3000:FF:000002">
    <property type="entry name" value="tRNA(His) guanylyltransferase 1"/>
    <property type="match status" value="3"/>
</dbReference>
<evidence type="ECO:0000256" key="14">
    <source>
        <dbReference type="ARBA" id="ARBA00047281"/>
    </source>
</evidence>
<feature type="domain" description="tRNAHis guanylyltransferase catalytic" evidence="16">
    <location>
        <begin position="254"/>
        <end position="374"/>
    </location>
</feature>
<feature type="domain" description="tRNAHis guanylyltransferase catalytic" evidence="16">
    <location>
        <begin position="6"/>
        <end position="135"/>
    </location>
</feature>
<evidence type="ECO:0000259" key="17">
    <source>
        <dbReference type="Pfam" id="PF14413"/>
    </source>
</evidence>
<evidence type="ECO:0000256" key="15">
    <source>
        <dbReference type="SAM" id="Phobius"/>
    </source>
</evidence>
<gene>
    <name evidence="18" type="ORF">BVC80_1307g24</name>
</gene>
<comment type="caution">
    <text evidence="18">The sequence shown here is derived from an EMBL/GenBank/DDBJ whole genome shotgun (WGS) entry which is preliminary data.</text>
</comment>
<keyword evidence="15" id="KW-1133">Transmembrane helix</keyword>
<dbReference type="FunCoup" id="A0A200R393">
    <property type="interactions" value="522"/>
</dbReference>
<feature type="domain" description="Thg1 C-terminal" evidence="17">
    <location>
        <begin position="667"/>
        <end position="771"/>
    </location>
</feature>
<feature type="domain" description="Thg1 C-terminal" evidence="17">
    <location>
        <begin position="138"/>
        <end position="241"/>
    </location>
</feature>
<keyword evidence="10" id="KW-0547">Nucleotide-binding</keyword>
<evidence type="ECO:0000256" key="7">
    <source>
        <dbReference type="ARBA" id="ARBA00022694"/>
    </source>
</evidence>
<keyword evidence="9" id="KW-0479">Metal-binding</keyword>
<keyword evidence="13" id="KW-0539">Nucleus</keyword>
<dbReference type="OrthoDB" id="62560at2759"/>
<keyword evidence="15" id="KW-0812">Transmembrane</keyword>
<keyword evidence="19" id="KW-1185">Reference proteome</keyword>
<sequence>MANSKYEYVRSIEKYNKFIPSTWIVVRIEILDFHGFSEEHEFDKPNDERALKLMNACALAMLKEFPDIVFSYGVSDDYSFIFKKTTQFYERRVSKIGSIIFSYFSSAYGMKWGEFFPDKELRIIPSFVVRTILYPSNKTIRDFLAWRHVDCHINNQYNTFWMLVKSRKIKQEAQDKLKSTQAQEKNELLFKQNVNYSMLPAMFRKGSCVFREKVEEIVKYKEDGEPVKRLRDKVIIDHCDIKMLNREYESFEMEYVKPFEIEHKSTWIVVRLDGRHFHKFSKEHEFDKPNDERALNLMNACAAATLEKFPDIVFSYGASDEYRYSYIHLIFYVKIEYIIVSFFSFVYVMKWREFFPEKELRSIPCFDGRTISYPSSEIIRDYLAWRQVDCHINNQYNTCFWMLVKSGKTEQEAQKRLKGTQTDEKNELLFKEFDINYYTLPAMFRKGSCVFRDKVEEIVKYNEGAEPIKRFVEKVIIDHCDIIGDEFWKEHPSILKEQESPVRNNIRCGSDMKNPLGRKRNRMSPTISSKYEYLNSFEMEKKLMPSTLIVVRIDGCHFHQFSEEHEFDKPNDERALNLMNACAEAMLEEFPDIVFSYGASDEYSMLLDLYSVFTFFYLHFCSKTGSMPVSFFQSTYAKKWREFFPGKELQTIPSFNECNFCFPSTKMVRDYLAWRQEDCHTNNQYNTCLWMLVKSGKTKQEAENKLKGTQAKDKNELLFKEFNINYNTLPAMFRKGSCVFREKGEEIVEYNEDGKPVKRFREKVIIDHCDITGDKFWKQHPSILKGQESSPLMQCTR</sequence>
<evidence type="ECO:0000313" key="19">
    <source>
        <dbReference type="Proteomes" id="UP000195402"/>
    </source>
</evidence>
<comment type="catalytic activity">
    <reaction evidence="14">
        <text>a 5'-end ribonucleotide-tRNA(His) + GTP + ATP + H2O = a 5'-end phospho-guanosine-ribonucleotide-tRNA(His) + AMP + 2 diphosphate + H(+)</text>
        <dbReference type="Rhea" id="RHEA:54564"/>
        <dbReference type="Rhea" id="RHEA-COMP:14193"/>
        <dbReference type="Rhea" id="RHEA-COMP:14917"/>
        <dbReference type="ChEBI" id="CHEBI:15377"/>
        <dbReference type="ChEBI" id="CHEBI:15378"/>
        <dbReference type="ChEBI" id="CHEBI:30616"/>
        <dbReference type="ChEBI" id="CHEBI:33019"/>
        <dbReference type="ChEBI" id="CHEBI:37565"/>
        <dbReference type="ChEBI" id="CHEBI:138282"/>
        <dbReference type="ChEBI" id="CHEBI:141847"/>
        <dbReference type="ChEBI" id="CHEBI:456215"/>
        <dbReference type="EC" id="2.7.7.79"/>
    </reaction>
</comment>
<dbReference type="Pfam" id="PF14413">
    <property type="entry name" value="Thg1C"/>
    <property type="match status" value="3"/>
</dbReference>
<evidence type="ECO:0000256" key="13">
    <source>
        <dbReference type="ARBA" id="ARBA00023242"/>
    </source>
</evidence>
<comment type="cofactor">
    <cofactor evidence="1">
        <name>Mg(2+)</name>
        <dbReference type="ChEBI" id="CHEBI:18420"/>
    </cofactor>
</comment>
<keyword evidence="6 18" id="KW-0808">Transferase</keyword>
<evidence type="ECO:0000256" key="3">
    <source>
        <dbReference type="ARBA" id="ARBA00004123"/>
    </source>
</evidence>
<dbReference type="GO" id="GO:0005525">
    <property type="term" value="F:GTP binding"/>
    <property type="evidence" value="ECO:0007669"/>
    <property type="project" value="UniProtKB-KW"/>
</dbReference>
<keyword evidence="15" id="KW-0472">Membrane</keyword>
<proteinExistence type="inferred from homology"/>
<dbReference type="InterPro" id="IPR007537">
    <property type="entry name" value="tRNAHis_GuaTrfase_Thg1"/>
</dbReference>
<keyword evidence="11" id="KW-0460">Magnesium</keyword>
<dbReference type="EMBL" id="MVGT01000445">
    <property type="protein sequence ID" value="OVA17181.1"/>
    <property type="molecule type" value="Genomic_DNA"/>
</dbReference>
<keyword evidence="12" id="KW-0342">GTP-binding</keyword>
<keyword evidence="8 18" id="KW-0548">Nucleotidyltransferase</keyword>
<evidence type="ECO:0000256" key="1">
    <source>
        <dbReference type="ARBA" id="ARBA00001946"/>
    </source>
</evidence>
<accession>A0A200R393</accession>
<keyword evidence="7" id="KW-0819">tRNA processing</keyword>
<dbReference type="Proteomes" id="UP000195402">
    <property type="component" value="Unassembled WGS sequence"/>
</dbReference>
<dbReference type="GO" id="GO:0006400">
    <property type="term" value="P:tRNA modification"/>
    <property type="evidence" value="ECO:0007669"/>
    <property type="project" value="InterPro"/>
</dbReference>
<organism evidence="18 19">
    <name type="scientific">Macleaya cordata</name>
    <name type="common">Five-seeded plume-poppy</name>
    <name type="synonym">Bocconia cordata</name>
    <dbReference type="NCBI Taxonomy" id="56857"/>
    <lineage>
        <taxon>Eukaryota</taxon>
        <taxon>Viridiplantae</taxon>
        <taxon>Streptophyta</taxon>
        <taxon>Embryophyta</taxon>
        <taxon>Tracheophyta</taxon>
        <taxon>Spermatophyta</taxon>
        <taxon>Magnoliopsida</taxon>
        <taxon>Ranunculales</taxon>
        <taxon>Papaveraceae</taxon>
        <taxon>Papaveroideae</taxon>
        <taxon>Macleaya</taxon>
    </lineage>
</organism>
<evidence type="ECO:0000256" key="10">
    <source>
        <dbReference type="ARBA" id="ARBA00022741"/>
    </source>
</evidence>
<reference evidence="18 19" key="1">
    <citation type="journal article" date="2017" name="Mol. Plant">
        <title>The Genome of Medicinal Plant Macleaya cordata Provides New Insights into Benzylisoquinoline Alkaloids Metabolism.</title>
        <authorList>
            <person name="Liu X."/>
            <person name="Liu Y."/>
            <person name="Huang P."/>
            <person name="Ma Y."/>
            <person name="Qing Z."/>
            <person name="Tang Q."/>
            <person name="Cao H."/>
            <person name="Cheng P."/>
            <person name="Zheng Y."/>
            <person name="Yuan Z."/>
            <person name="Zhou Y."/>
            <person name="Liu J."/>
            <person name="Tang Z."/>
            <person name="Zhuo Y."/>
            <person name="Zhang Y."/>
            <person name="Yu L."/>
            <person name="Huang J."/>
            <person name="Yang P."/>
            <person name="Peng Q."/>
            <person name="Zhang J."/>
            <person name="Jiang W."/>
            <person name="Zhang Z."/>
            <person name="Lin K."/>
            <person name="Ro D.K."/>
            <person name="Chen X."/>
            <person name="Xiong X."/>
            <person name="Shang Y."/>
            <person name="Huang S."/>
            <person name="Zeng J."/>
        </authorList>
    </citation>
    <scope>NUCLEOTIDE SEQUENCE [LARGE SCALE GENOMIC DNA]</scope>
    <source>
        <strain evidence="19">cv. BLH2017</strain>
        <tissue evidence="18">Root</tissue>
    </source>
</reference>
<evidence type="ECO:0000259" key="16">
    <source>
        <dbReference type="Pfam" id="PF04446"/>
    </source>
</evidence>
<protein>
    <recommendedName>
        <fullName evidence="5">tRNA(His) guanylyltransferase</fullName>
        <ecNumber evidence="5">2.7.7.79</ecNumber>
    </recommendedName>
</protein>
<comment type="similarity">
    <text evidence="4">Belongs to the tRNA(His) guanylyltransferase family.</text>
</comment>
<dbReference type="Pfam" id="PF04446">
    <property type="entry name" value="Thg1"/>
    <property type="match status" value="3"/>
</dbReference>
<comment type="function">
    <text evidence="2">Adds a GMP to the 5'-end of tRNA(His) after transcription and RNase P cleavage.</text>
</comment>
<evidence type="ECO:0000256" key="6">
    <source>
        <dbReference type="ARBA" id="ARBA00022679"/>
    </source>
</evidence>
<dbReference type="InterPro" id="IPR038469">
    <property type="entry name" value="tRNAHis_GuaTrfase_Thg1_sf"/>
</dbReference>
<dbReference type="PANTHER" id="PTHR12729:SF6">
    <property type="entry name" value="TRNA(HIS) GUANYLYLTRANSFERASE-RELATED"/>
    <property type="match status" value="1"/>
</dbReference>
<dbReference type="PANTHER" id="PTHR12729">
    <property type="entry name" value="TRNA(HIS) GUANYLYLTRANSFERASE-RELATED"/>
    <property type="match status" value="1"/>
</dbReference>
<dbReference type="InParanoid" id="A0A200R393"/>